<dbReference type="InterPro" id="IPR014001">
    <property type="entry name" value="Helicase_ATP-bd"/>
</dbReference>
<dbReference type="PANTHER" id="PTHR22835:SF683">
    <property type="entry name" value="OS05G0506800 PROTEIN"/>
    <property type="match status" value="1"/>
</dbReference>
<evidence type="ECO:0000256" key="1">
    <source>
        <dbReference type="ARBA" id="ARBA00008668"/>
    </source>
</evidence>
<dbReference type="CDD" id="cd01837">
    <property type="entry name" value="SGNH_plant_lipase_like"/>
    <property type="match status" value="1"/>
</dbReference>
<comment type="similarity">
    <text evidence="1">Belongs to the 'GDSL' lipolytic enzyme family.</text>
</comment>
<comment type="caution">
    <text evidence="14">The sequence shown here is derived from an EMBL/GenBank/DDBJ whole genome shotgun (WGS) entry which is preliminary data.</text>
</comment>
<keyword evidence="5" id="KW-0347">Helicase</keyword>
<dbReference type="SMART" id="SM00487">
    <property type="entry name" value="DEXDc"/>
    <property type="match status" value="1"/>
</dbReference>
<evidence type="ECO:0000313" key="14">
    <source>
        <dbReference type="EMBL" id="KAG8492642.1"/>
    </source>
</evidence>
<dbReference type="InterPro" id="IPR025313">
    <property type="entry name" value="SPB4-like_CTE"/>
</dbReference>
<dbReference type="PANTHER" id="PTHR22835">
    <property type="entry name" value="ZINC FINGER FYVE DOMAIN CONTAINING PROTEIN"/>
    <property type="match status" value="1"/>
</dbReference>
<evidence type="ECO:0000256" key="2">
    <source>
        <dbReference type="ARBA" id="ARBA00022729"/>
    </source>
</evidence>
<evidence type="ECO:0000256" key="8">
    <source>
        <dbReference type="ARBA" id="ARBA00023180"/>
    </source>
</evidence>
<dbReference type="InterPro" id="IPR036514">
    <property type="entry name" value="SGNH_hydro_sf"/>
</dbReference>
<dbReference type="Pfam" id="PF00657">
    <property type="entry name" value="Lipase_GDSL"/>
    <property type="match status" value="1"/>
</dbReference>
<sequence length="1326" mass="148688">MRRPKSRAVRKQQKNNELQEIEILNEWIESEKPESGSNPLSLDPVKAKSPIGRIVDPESGAVSFSRYAGARRFHELPLSKRTKNGLEGGGFKKMTDIQVASLPHALCGRDILGAAKTGSGKTLAFVIPVLEKLHRERWGPEDGVGSIIISPTRELAGQLFDVLKTVGKHHNFSAGLLIGGRKEVDSEKERVNELNILVCTPGRLLQHMDETPNFDCSQLQVLVLDEADRILDIGFKKTLNAIVSQLPKRRQTLLFSATQTKSVQDLARLSLKDPEYISVHEKAVTATPSRLQQTAMIVPLEQKLDMLWSFIKAHLRSKILVFLSSCKEVKFVFEAFKKLRPGIPLKCLHGRMNQEKRLGIYSQFCESQSVLFSTDVASRGLDFNKAVDWVVQVDCPEDVASYIHRVGRTARYLSGGRSVLFLTPSEMKMLEKLQAAKVPIQFIKANTKRLQPVSGLLSALLVKYPDMQQLAQRAFITYLRSIYIQKDKEVFDVTKLPIDEYSASLGLPMTPKVKFLNQKEKRETESEKSSIIEPKIYDEENESVIPKEELLVEDVKDNRGDKDFLLKDDAPDVEGNTSELGDIVSATRVLKKKKLKINVHRPVGTRVVFDEEGNTQAPLAMEELKQVDKEDKLLERQRLREKRIKKKMKLKKGQREEEDGDDEEDDLSGSEGEPDANRKRKKSKIYFHSDSDDGEKEEDKAGSASTNAESISLAEQEELALKLLNSMHSFIINIAIITISHVNGCFTSIFSFGDSLTDTGNLLQLSLSESKKLSHFDFPPYGRTFFDYPTGRCSDGRLVIDFIAEEFGLPFLPPYFGGENGKPRNLENGVNFAVVGATALDDVFFKERGIHNPFTNASLGVELGFFKDVLPSLCSSSSDCKEFLKKSLIVMGEIGGNDYNHAFLQGNSTEEILHFVPLVVDTIASAITELIGLGAVTILVPGNLPIGCSPAYLTYFQGSDMADYDPLTGCITWLNQFSEFHNEQLQEKLDQIRKLHRNVNIIYADYYNIAMRFYHSRNQFGFTETLRACCGGGGRYNYSSSMACGDPPLTTSCKDPSSHVSWDGLHYTEATYRWISKGVLEELYAMPYTNSFWGGGGASALNSSFTGTYNPVTNISLVDEVNSFKQFLNLHTDFKQLLRNSLIMMGEIGGKDYRVDRVGCSDISAPWKLFPIGCSPTYLTLFQGSEKDQYDPLTGCLTWLNQFSQHHNQLLRKELEKIRNLHPDTNIVYANYYSTTMRIYSSPNKYPGFKEALKCGTGGLYNYNLSRSCGHPPVTKCCNDPSSYMSWDGIHHTVAVNRLIANVVFEELMNSIHSLNNLCPASTINN</sequence>
<evidence type="ECO:0000256" key="4">
    <source>
        <dbReference type="ARBA" id="ARBA00022801"/>
    </source>
</evidence>
<keyword evidence="2" id="KW-0732">Signal</keyword>
<evidence type="ECO:0000259" key="12">
    <source>
        <dbReference type="PROSITE" id="PS51194"/>
    </source>
</evidence>
<accession>A0A8J5Z873</accession>
<dbReference type="CDD" id="cd17941">
    <property type="entry name" value="DEADc_DDX10"/>
    <property type="match status" value="1"/>
</dbReference>
<feature type="short sequence motif" description="Q motif" evidence="9">
    <location>
        <begin position="71"/>
        <end position="99"/>
    </location>
</feature>
<dbReference type="InterPro" id="IPR001650">
    <property type="entry name" value="Helicase_C-like"/>
</dbReference>
<dbReference type="InterPro" id="IPR001087">
    <property type="entry name" value="GDSL"/>
</dbReference>
<dbReference type="GO" id="GO:0003724">
    <property type="term" value="F:RNA helicase activity"/>
    <property type="evidence" value="ECO:0007669"/>
    <property type="project" value="InterPro"/>
</dbReference>
<evidence type="ECO:0000256" key="5">
    <source>
        <dbReference type="ARBA" id="ARBA00022806"/>
    </source>
</evidence>
<evidence type="ECO:0000259" key="11">
    <source>
        <dbReference type="PROSITE" id="PS51192"/>
    </source>
</evidence>
<evidence type="ECO:0000256" key="10">
    <source>
        <dbReference type="SAM" id="MobiDB-lite"/>
    </source>
</evidence>
<feature type="compositionally biased region" description="Basic and acidic residues" evidence="10">
    <location>
        <begin position="687"/>
        <end position="701"/>
    </location>
</feature>
<feature type="compositionally biased region" description="Acidic residues" evidence="10">
    <location>
        <begin position="656"/>
        <end position="674"/>
    </location>
</feature>
<dbReference type="GO" id="GO:0016788">
    <property type="term" value="F:hydrolase activity, acting on ester bonds"/>
    <property type="evidence" value="ECO:0007669"/>
    <property type="project" value="InterPro"/>
</dbReference>
<feature type="domain" description="Helicase C-terminal" evidence="12">
    <location>
        <begin position="299"/>
        <end position="451"/>
    </location>
</feature>
<protein>
    <recommendedName>
        <fullName evidence="16">RNA helicase</fullName>
    </recommendedName>
</protein>
<dbReference type="SUPFAM" id="SSF52540">
    <property type="entry name" value="P-loop containing nucleoside triphosphate hydrolases"/>
    <property type="match status" value="2"/>
</dbReference>
<dbReference type="Proteomes" id="UP000701853">
    <property type="component" value="Chromosome 5"/>
</dbReference>
<gene>
    <name evidence="14" type="ORF">CXB51_010103</name>
</gene>
<dbReference type="Pfam" id="PF00270">
    <property type="entry name" value="DEAD"/>
    <property type="match status" value="1"/>
</dbReference>
<dbReference type="CDD" id="cd18787">
    <property type="entry name" value="SF2_C_DEAD"/>
    <property type="match status" value="1"/>
</dbReference>
<dbReference type="PROSITE" id="PS51195">
    <property type="entry name" value="Q_MOTIF"/>
    <property type="match status" value="1"/>
</dbReference>
<evidence type="ECO:0000256" key="9">
    <source>
        <dbReference type="PROSITE-ProRule" id="PRU00552"/>
    </source>
</evidence>
<evidence type="ECO:0008006" key="16">
    <source>
        <dbReference type="Google" id="ProtNLM"/>
    </source>
</evidence>
<dbReference type="PROSITE" id="PS00039">
    <property type="entry name" value="DEAD_ATP_HELICASE"/>
    <property type="match status" value="1"/>
</dbReference>
<dbReference type="EMBL" id="JAHUZN010000005">
    <property type="protein sequence ID" value="KAG8492642.1"/>
    <property type="molecule type" value="Genomic_DNA"/>
</dbReference>
<keyword evidence="4" id="KW-0378">Hydrolase</keyword>
<dbReference type="InterPro" id="IPR000629">
    <property type="entry name" value="RNA-helicase_DEAD-box_CS"/>
</dbReference>
<proteinExistence type="inferred from homology"/>
<evidence type="ECO:0000256" key="7">
    <source>
        <dbReference type="ARBA" id="ARBA00022884"/>
    </source>
</evidence>
<dbReference type="GO" id="GO:0005524">
    <property type="term" value="F:ATP binding"/>
    <property type="evidence" value="ECO:0007669"/>
    <property type="project" value="UniProtKB-KW"/>
</dbReference>
<feature type="domain" description="Helicase ATP-binding" evidence="11">
    <location>
        <begin position="102"/>
        <end position="277"/>
    </location>
</feature>
<dbReference type="Pfam" id="PF00271">
    <property type="entry name" value="Helicase_C"/>
    <property type="match status" value="1"/>
</dbReference>
<name>A0A8J5Z873_9ROSI</name>
<dbReference type="Gene3D" id="3.40.50.1110">
    <property type="entry name" value="SGNH hydrolase"/>
    <property type="match status" value="2"/>
</dbReference>
<dbReference type="InterPro" id="IPR014014">
    <property type="entry name" value="RNA_helicase_DEAD_Q_motif"/>
</dbReference>
<keyword evidence="15" id="KW-1185">Reference proteome</keyword>
<evidence type="ECO:0000256" key="6">
    <source>
        <dbReference type="ARBA" id="ARBA00022840"/>
    </source>
</evidence>
<feature type="domain" description="DEAD-box RNA helicase Q" evidence="13">
    <location>
        <begin position="71"/>
        <end position="99"/>
    </location>
</feature>
<organism evidence="14 15">
    <name type="scientific">Gossypium anomalum</name>
    <dbReference type="NCBI Taxonomy" id="47600"/>
    <lineage>
        <taxon>Eukaryota</taxon>
        <taxon>Viridiplantae</taxon>
        <taxon>Streptophyta</taxon>
        <taxon>Embryophyta</taxon>
        <taxon>Tracheophyta</taxon>
        <taxon>Spermatophyta</taxon>
        <taxon>Magnoliopsida</taxon>
        <taxon>eudicotyledons</taxon>
        <taxon>Gunneridae</taxon>
        <taxon>Pentapetalae</taxon>
        <taxon>rosids</taxon>
        <taxon>malvids</taxon>
        <taxon>Malvales</taxon>
        <taxon>Malvaceae</taxon>
        <taxon>Malvoideae</taxon>
        <taxon>Gossypium</taxon>
    </lineage>
</organism>
<reference evidence="14 15" key="1">
    <citation type="journal article" date="2021" name="bioRxiv">
        <title>The Gossypium anomalum genome as a resource for cotton improvement and evolutionary analysis of hybrid incompatibility.</title>
        <authorList>
            <person name="Grover C.E."/>
            <person name="Yuan D."/>
            <person name="Arick M.A."/>
            <person name="Miller E.R."/>
            <person name="Hu G."/>
            <person name="Peterson D.G."/>
            <person name="Wendel J.F."/>
            <person name="Udall J.A."/>
        </authorList>
    </citation>
    <scope>NUCLEOTIDE SEQUENCE [LARGE SCALE GENOMIC DNA]</scope>
    <source>
        <strain evidence="14">JFW-Udall</strain>
        <tissue evidence="14">Leaf</tissue>
    </source>
</reference>
<dbReference type="InterPro" id="IPR027417">
    <property type="entry name" value="P-loop_NTPase"/>
</dbReference>
<evidence type="ECO:0000313" key="15">
    <source>
        <dbReference type="Proteomes" id="UP000701853"/>
    </source>
</evidence>
<keyword evidence="7" id="KW-0694">RNA-binding</keyword>
<dbReference type="InterPro" id="IPR035669">
    <property type="entry name" value="SGNH_plant_lipase-like"/>
</dbReference>
<dbReference type="Pfam" id="PF13959">
    <property type="entry name" value="CTE_SPB4"/>
    <property type="match status" value="1"/>
</dbReference>
<dbReference type="InterPro" id="IPR011545">
    <property type="entry name" value="DEAD/DEAH_box_helicase_dom"/>
</dbReference>
<dbReference type="Gene3D" id="3.40.50.300">
    <property type="entry name" value="P-loop containing nucleotide triphosphate hydrolases"/>
    <property type="match status" value="2"/>
</dbReference>
<evidence type="ECO:0000259" key="13">
    <source>
        <dbReference type="PROSITE" id="PS51195"/>
    </source>
</evidence>
<dbReference type="OrthoDB" id="10259640at2759"/>
<keyword evidence="8" id="KW-0325">Glycoprotein</keyword>
<dbReference type="SMART" id="SM00490">
    <property type="entry name" value="HELICc"/>
    <property type="match status" value="1"/>
</dbReference>
<dbReference type="GO" id="GO:0003723">
    <property type="term" value="F:RNA binding"/>
    <property type="evidence" value="ECO:0007669"/>
    <property type="project" value="UniProtKB-KW"/>
</dbReference>
<dbReference type="SMART" id="SM01178">
    <property type="entry name" value="DUF4217"/>
    <property type="match status" value="1"/>
</dbReference>
<keyword evidence="6" id="KW-0067">ATP-binding</keyword>
<evidence type="ECO:0000256" key="3">
    <source>
        <dbReference type="ARBA" id="ARBA00022741"/>
    </source>
</evidence>
<dbReference type="SUPFAM" id="SSF52266">
    <property type="entry name" value="SGNH hydrolase"/>
    <property type="match status" value="1"/>
</dbReference>
<keyword evidence="3" id="KW-0547">Nucleotide-binding</keyword>
<dbReference type="PROSITE" id="PS51194">
    <property type="entry name" value="HELICASE_CTER"/>
    <property type="match status" value="1"/>
</dbReference>
<dbReference type="PROSITE" id="PS51192">
    <property type="entry name" value="HELICASE_ATP_BIND_1"/>
    <property type="match status" value="1"/>
</dbReference>
<feature type="region of interest" description="Disordered" evidence="10">
    <location>
        <begin position="646"/>
        <end position="709"/>
    </location>
</feature>